<feature type="non-terminal residue" evidence="7">
    <location>
        <position position="1"/>
    </location>
</feature>
<evidence type="ECO:0000256" key="4">
    <source>
        <dbReference type="ARBA" id="ARBA00022695"/>
    </source>
</evidence>
<comment type="similarity">
    <text evidence="1">Belongs to the UDPGP type 2 family.</text>
</comment>
<evidence type="ECO:0000256" key="3">
    <source>
        <dbReference type="ARBA" id="ARBA00022679"/>
    </source>
</evidence>
<dbReference type="EMBL" id="PFPB01000030">
    <property type="protein sequence ID" value="PIZ89012.1"/>
    <property type="molecule type" value="Genomic_DNA"/>
</dbReference>
<dbReference type="CDD" id="cd02541">
    <property type="entry name" value="UGPase_prokaryotic"/>
    <property type="match status" value="1"/>
</dbReference>
<evidence type="ECO:0000256" key="2">
    <source>
        <dbReference type="ARBA" id="ARBA00012415"/>
    </source>
</evidence>
<protein>
    <recommendedName>
        <fullName evidence="2">UTP--glucose-1-phosphate uridylyltransferase</fullName>
        <ecNumber evidence="2">2.7.7.9</ecNumber>
    </recommendedName>
</protein>
<dbReference type="AlphaFoldDB" id="A0A2M7UYG4"/>
<dbReference type="InterPro" id="IPR005771">
    <property type="entry name" value="GalU_uridylyltTrfase_bac/arc"/>
</dbReference>
<comment type="catalytic activity">
    <reaction evidence="5">
        <text>alpha-D-glucose 1-phosphate + UTP + H(+) = UDP-alpha-D-glucose + diphosphate</text>
        <dbReference type="Rhea" id="RHEA:19889"/>
        <dbReference type="ChEBI" id="CHEBI:15378"/>
        <dbReference type="ChEBI" id="CHEBI:33019"/>
        <dbReference type="ChEBI" id="CHEBI:46398"/>
        <dbReference type="ChEBI" id="CHEBI:58601"/>
        <dbReference type="ChEBI" id="CHEBI:58885"/>
        <dbReference type="EC" id="2.7.7.9"/>
    </reaction>
</comment>
<comment type="caution">
    <text evidence="7">The sequence shown here is derived from an EMBL/GenBank/DDBJ whole genome shotgun (WGS) entry which is preliminary data.</text>
</comment>
<accession>A0A2M7UYG4</accession>
<keyword evidence="3" id="KW-0808">Transferase</keyword>
<sequence length="340" mass="38549">LRAEPCFSLTLEIRTCLRAEPCFSLTLEISNMAEANLSAELRVNTESGRSIKKAIIPIAGLGTRFLPLSKNLPKELWPLIDKPVIQYIVEEAKAAGIEEILFVISSDKKVVLDYFKPSPKVEKILKERKKTALLEELKKLQDLTDGLSIHFVFQKQPLGDGHAVLQGKKFAGNDPCAVFWGDDIVDSEMPCILQLSKVFKTCQKPVFALHRIPRERISAYGVVDAEKIASRFYKIKRIVEKPPVDKAPSDLAIVGKYILTPEVFEYLEKAKPSEKGEIIMAEVFDEMLKDGKVIYGYEFEGEWVECGNKETWIMANVYFALKHKELGPKLKKFIKDNMRI</sequence>
<dbReference type="SUPFAM" id="SSF53448">
    <property type="entry name" value="Nucleotide-diphospho-sugar transferases"/>
    <property type="match status" value="1"/>
</dbReference>
<dbReference type="InterPro" id="IPR005835">
    <property type="entry name" value="NTP_transferase_dom"/>
</dbReference>
<reference evidence="8" key="1">
    <citation type="submission" date="2017-09" db="EMBL/GenBank/DDBJ databases">
        <title>Depth-based differentiation of microbial function through sediment-hosted aquifers and enrichment of novel symbionts in the deep terrestrial subsurface.</title>
        <authorList>
            <person name="Probst A.J."/>
            <person name="Ladd B."/>
            <person name="Jarett J.K."/>
            <person name="Geller-Mcgrath D.E."/>
            <person name="Sieber C.M.K."/>
            <person name="Emerson J.B."/>
            <person name="Anantharaman K."/>
            <person name="Thomas B.C."/>
            <person name="Malmstrom R."/>
            <person name="Stieglmeier M."/>
            <person name="Klingl A."/>
            <person name="Woyke T."/>
            <person name="Ryan C.M."/>
            <person name="Banfield J.F."/>
        </authorList>
    </citation>
    <scope>NUCLEOTIDE SEQUENCE [LARGE SCALE GENOMIC DNA]</scope>
</reference>
<feature type="domain" description="Nucleotidyl transferase" evidence="6">
    <location>
        <begin position="53"/>
        <end position="316"/>
    </location>
</feature>
<evidence type="ECO:0000256" key="1">
    <source>
        <dbReference type="ARBA" id="ARBA00006890"/>
    </source>
</evidence>
<evidence type="ECO:0000313" key="7">
    <source>
        <dbReference type="EMBL" id="PIZ89012.1"/>
    </source>
</evidence>
<dbReference type="PANTHER" id="PTHR43197">
    <property type="entry name" value="UTP--GLUCOSE-1-PHOSPHATE URIDYLYLTRANSFERASE"/>
    <property type="match status" value="1"/>
</dbReference>
<evidence type="ECO:0000256" key="5">
    <source>
        <dbReference type="ARBA" id="ARBA00048128"/>
    </source>
</evidence>
<evidence type="ECO:0000259" key="6">
    <source>
        <dbReference type="Pfam" id="PF00483"/>
    </source>
</evidence>
<dbReference type="GO" id="GO:0006011">
    <property type="term" value="P:UDP-alpha-D-glucose metabolic process"/>
    <property type="evidence" value="ECO:0007669"/>
    <property type="project" value="InterPro"/>
</dbReference>
<gene>
    <name evidence="7" type="ORF">COX90_01425</name>
</gene>
<dbReference type="GO" id="GO:0003983">
    <property type="term" value="F:UTP:glucose-1-phosphate uridylyltransferase activity"/>
    <property type="evidence" value="ECO:0007669"/>
    <property type="project" value="UniProtKB-EC"/>
</dbReference>
<dbReference type="Pfam" id="PF00483">
    <property type="entry name" value="NTP_transferase"/>
    <property type="match status" value="1"/>
</dbReference>
<dbReference type="Gene3D" id="3.90.550.10">
    <property type="entry name" value="Spore Coat Polysaccharide Biosynthesis Protein SpsA, Chain A"/>
    <property type="match status" value="1"/>
</dbReference>
<dbReference type="Proteomes" id="UP000230760">
    <property type="component" value="Unassembled WGS sequence"/>
</dbReference>
<evidence type="ECO:0000313" key="8">
    <source>
        <dbReference type="Proteomes" id="UP000230760"/>
    </source>
</evidence>
<dbReference type="InterPro" id="IPR029044">
    <property type="entry name" value="Nucleotide-diphossugar_trans"/>
</dbReference>
<name>A0A2M7UYG4_9BACT</name>
<organism evidence="7 8">
    <name type="scientific">Candidatus Nealsonbacteria bacterium CG_4_10_14_0_2_um_filter_38_17</name>
    <dbReference type="NCBI Taxonomy" id="1974680"/>
    <lineage>
        <taxon>Bacteria</taxon>
        <taxon>Candidatus Nealsoniibacteriota</taxon>
    </lineage>
</organism>
<dbReference type="PANTHER" id="PTHR43197:SF1">
    <property type="entry name" value="UTP--GLUCOSE-1-PHOSPHATE URIDYLYLTRANSFERASE"/>
    <property type="match status" value="1"/>
</dbReference>
<dbReference type="EC" id="2.7.7.9" evidence="2"/>
<proteinExistence type="inferred from homology"/>
<keyword evidence="4" id="KW-0548">Nucleotidyltransferase</keyword>